<protein>
    <recommendedName>
        <fullName evidence="4">CHHC U11-48K-type domain-containing protein</fullName>
    </recommendedName>
</protein>
<dbReference type="GO" id="GO:0008270">
    <property type="term" value="F:zinc ion binding"/>
    <property type="evidence" value="ECO:0007669"/>
    <property type="project" value="UniProtKB-KW"/>
</dbReference>
<evidence type="ECO:0000313" key="6">
    <source>
        <dbReference type="Proteomes" id="UP000001646"/>
    </source>
</evidence>
<proteinExistence type="predicted"/>
<keyword evidence="6" id="KW-1185">Reference proteome</keyword>
<reference evidence="5" key="2">
    <citation type="submission" date="2025-08" db="UniProtKB">
        <authorList>
            <consortium name="Ensembl"/>
        </authorList>
    </citation>
    <scope>IDENTIFICATION</scope>
</reference>
<organism evidence="5 6">
    <name type="scientific">Anolis carolinensis</name>
    <name type="common">Green anole</name>
    <name type="synonym">American chameleon</name>
    <dbReference type="NCBI Taxonomy" id="28377"/>
    <lineage>
        <taxon>Eukaryota</taxon>
        <taxon>Metazoa</taxon>
        <taxon>Chordata</taxon>
        <taxon>Craniata</taxon>
        <taxon>Vertebrata</taxon>
        <taxon>Euteleostomi</taxon>
        <taxon>Lepidosauria</taxon>
        <taxon>Squamata</taxon>
        <taxon>Bifurcata</taxon>
        <taxon>Unidentata</taxon>
        <taxon>Episquamata</taxon>
        <taxon>Toxicofera</taxon>
        <taxon>Iguania</taxon>
        <taxon>Dactyloidae</taxon>
        <taxon>Anolis</taxon>
    </lineage>
</organism>
<evidence type="ECO:0000256" key="1">
    <source>
        <dbReference type="ARBA" id="ARBA00022723"/>
    </source>
</evidence>
<reference evidence="5" key="3">
    <citation type="submission" date="2025-09" db="UniProtKB">
        <authorList>
            <consortium name="Ensembl"/>
        </authorList>
    </citation>
    <scope>IDENTIFICATION</scope>
</reference>
<keyword evidence="3" id="KW-0862">Zinc</keyword>
<name>A0A803TID5_ANOCA</name>
<dbReference type="GeneTree" id="ENSGT00940000156784"/>
<feature type="domain" description="CHHC U11-48K-type" evidence="4">
    <location>
        <begin position="19"/>
        <end position="46"/>
    </location>
</feature>
<dbReference type="Proteomes" id="UP000001646">
    <property type="component" value="Chromosome 5"/>
</dbReference>
<feature type="domain" description="CHHC U11-48K-type" evidence="4">
    <location>
        <begin position="53"/>
        <end position="80"/>
    </location>
</feature>
<accession>A0A803TID5</accession>
<dbReference type="InterPro" id="IPR051591">
    <property type="entry name" value="UPF0224_FAM112_RNA_Proc"/>
</dbReference>
<dbReference type="SUPFAM" id="SSF57667">
    <property type="entry name" value="beta-beta-alpha zinc fingers"/>
    <property type="match status" value="2"/>
</dbReference>
<dbReference type="PROSITE" id="PS51800">
    <property type="entry name" value="ZF_CHHC_U11_48K"/>
    <property type="match status" value="2"/>
</dbReference>
<sequence>ACETYTLCYIVCPMDPEKLLQCPYDKNHQIRASRFPYHLVKCKKNNEKIAKQLVTCPYNARHRIPKDEFNSHIEICESKISSEVNKEDWEADADEASVSPFVFGARIGPRSNRKNRPRNNRLVQDWGRSTAGLYTLTRPIQLVCRKHHVMCGA</sequence>
<dbReference type="PANTHER" id="PTHR21402:SF5">
    <property type="entry name" value="GAMETOCYTE SPECIFIC FACTOR 1"/>
    <property type="match status" value="1"/>
</dbReference>
<evidence type="ECO:0000256" key="2">
    <source>
        <dbReference type="ARBA" id="ARBA00022771"/>
    </source>
</evidence>
<dbReference type="PANTHER" id="PTHR21402">
    <property type="entry name" value="GAMETOCYTE SPECIFIC FACTOR 1-RELATED"/>
    <property type="match status" value="1"/>
</dbReference>
<dbReference type="Pfam" id="PF05253">
    <property type="entry name" value="zf-U11-48K"/>
    <property type="match status" value="2"/>
</dbReference>
<keyword evidence="1" id="KW-0479">Metal-binding</keyword>
<dbReference type="AlphaFoldDB" id="A0A803TID5"/>
<evidence type="ECO:0000259" key="4">
    <source>
        <dbReference type="PROSITE" id="PS51800"/>
    </source>
</evidence>
<evidence type="ECO:0000313" key="5">
    <source>
        <dbReference type="Ensembl" id="ENSACAP00000034975.1"/>
    </source>
</evidence>
<dbReference type="InterPro" id="IPR022776">
    <property type="entry name" value="TRM13/UPF0224_CHHC_Znf_dom"/>
</dbReference>
<dbReference type="Ensembl" id="ENSACAT00000057770.1">
    <property type="protein sequence ID" value="ENSACAP00000034975.1"/>
    <property type="gene ID" value="ENSACAG00000038387.1"/>
</dbReference>
<dbReference type="InterPro" id="IPR036236">
    <property type="entry name" value="Znf_C2H2_sf"/>
</dbReference>
<reference evidence="5 6" key="1">
    <citation type="submission" date="2009-12" db="EMBL/GenBank/DDBJ databases">
        <title>The Genome Sequence of Anolis carolinensis (Green Anole Lizard).</title>
        <authorList>
            <consortium name="The Genome Sequencing Platform"/>
            <person name="Di Palma F."/>
            <person name="Alfoldi J."/>
            <person name="Heiman D."/>
            <person name="Young S."/>
            <person name="Grabherr M."/>
            <person name="Johnson J."/>
            <person name="Lander E.S."/>
            <person name="Lindblad-Toh K."/>
        </authorList>
    </citation>
    <scope>NUCLEOTIDE SEQUENCE [LARGE SCALE GENOMIC DNA]</scope>
    <source>
        <strain evidence="5 6">JBL SC #1</strain>
    </source>
</reference>
<keyword evidence="2" id="KW-0863">Zinc-finger</keyword>
<dbReference type="InParanoid" id="A0A803TID5"/>
<evidence type="ECO:0000256" key="3">
    <source>
        <dbReference type="ARBA" id="ARBA00022833"/>
    </source>
</evidence>